<gene>
    <name evidence="6" type="ORF">FIBRA_06754</name>
</gene>
<evidence type="ECO:0000256" key="2">
    <source>
        <dbReference type="ARBA" id="ARBA00006289"/>
    </source>
</evidence>
<dbReference type="AlphaFoldDB" id="J4GCE7"/>
<keyword evidence="3" id="KW-0963">Cytoplasm</keyword>
<evidence type="ECO:0000313" key="6">
    <source>
        <dbReference type="EMBL" id="CCM04573.1"/>
    </source>
</evidence>
<feature type="domain" description="NAA35-like TPR repeats" evidence="5">
    <location>
        <begin position="385"/>
        <end position="500"/>
    </location>
</feature>
<dbReference type="InterPro" id="IPR057982">
    <property type="entry name" value="TPR_NAA35"/>
</dbReference>
<dbReference type="InterPro" id="IPR057983">
    <property type="entry name" value="NAA35-like_N"/>
</dbReference>
<dbReference type="GeneID" id="24099484"/>
<evidence type="ECO:0000256" key="3">
    <source>
        <dbReference type="ARBA" id="ARBA00022490"/>
    </source>
</evidence>
<dbReference type="HOGENOM" id="CLU_017051_0_0_1"/>
<dbReference type="OrthoDB" id="269405at2759"/>
<evidence type="ECO:0000256" key="1">
    <source>
        <dbReference type="ARBA" id="ARBA00004496"/>
    </source>
</evidence>
<protein>
    <recommendedName>
        <fullName evidence="8">Mak10 subunit, NatC N(Alpha)-terminal acetyltransferase</fullName>
    </recommendedName>
</protein>
<dbReference type="Pfam" id="PF04112">
    <property type="entry name" value="Mak10"/>
    <property type="match status" value="1"/>
</dbReference>
<dbReference type="RefSeq" id="XP_012183856.1">
    <property type="nucleotide sequence ID" value="XM_012328466.1"/>
</dbReference>
<dbReference type="GO" id="GO:0031417">
    <property type="term" value="C:NatC complex"/>
    <property type="evidence" value="ECO:0007669"/>
    <property type="project" value="InterPro"/>
</dbReference>
<evidence type="ECO:0008006" key="8">
    <source>
        <dbReference type="Google" id="ProtNLM"/>
    </source>
</evidence>
<dbReference type="PANTHER" id="PTHR21373">
    <property type="entry name" value="GLUCOSE REPRESSIBLE PROTEIN MAK10"/>
    <property type="match status" value="1"/>
</dbReference>
<dbReference type="Proteomes" id="UP000006352">
    <property type="component" value="Unassembled WGS sequence"/>
</dbReference>
<proteinExistence type="inferred from homology"/>
<evidence type="ECO:0000259" key="5">
    <source>
        <dbReference type="Pfam" id="PF25789"/>
    </source>
</evidence>
<dbReference type="STRING" id="599839.J4GCE7"/>
<accession>J4GCE7</accession>
<evidence type="ECO:0000313" key="7">
    <source>
        <dbReference type="Proteomes" id="UP000006352"/>
    </source>
</evidence>
<comment type="similarity">
    <text evidence="2">Belongs to the MAK10 family.</text>
</comment>
<dbReference type="EMBL" id="HE797160">
    <property type="protein sequence ID" value="CCM04573.1"/>
    <property type="molecule type" value="Genomic_DNA"/>
</dbReference>
<dbReference type="FunCoup" id="J4GCE7">
    <property type="interactions" value="394"/>
</dbReference>
<sequence length="674" mass="77278">MEIDQLFDIPGGDEFEDVTQLFAAASEDMDSESLFLMDGFTLMDAMGAFEIGEPRMDSGMLLEQQHHPSFNPSTLMLPEEVCWIIERTFACEMEWHTGNMLSQTVFTLLYVHHLSALNPDFAPHLLDQRSDTARPPELVTLVLRAAVFALLKSCDFSWRELSKGKVHEIEDWFGEKCDVSLLEGVNSDFVINKLDDACTWLRHSNIATHKANLLCDRLLLRQAMMRIFKLAFPLNAPELRTIAISARGILQSIRNQVVEPPSPESPAWHVLDPYISRRLSNFMPVRVIPLAPQNDIWDSVDHLLDGLHELSQLLESPYVVTWEVPCGFGPLIIVHIVHIYDPWYRNLIFGKYAPIWLIDRFFHEAVGLSYGAVLKSLNTGGSAAADLLVQDMERRMIKLLVAQIRCHWHNPPRRRRHLAKSVLQWHEIHDLFLQLHSYCAPTSSSDRKVTDCLPKIALMRRLSAAREVILSGFQQDLYGPEEIPIAYWFATRVLEEHLVCIDEISDLVQNGDVADEITFQRRFLTALQVMLMAMCVLTYKPSTQSLDRTHLNFRKRYKWALSPAFHSLSPAHPLPDLQQFSPHVIELQQVHTCYSPTDAFKLARDILQDLICAESPPGLSGRWHSLRQKFVRELTCLCERSLSATSGIGTVFTDQRRLKWQNRSHPWFPDFLVD</sequence>
<dbReference type="Pfam" id="PF25789">
    <property type="entry name" value="TPR_NAA35"/>
    <property type="match status" value="1"/>
</dbReference>
<organism evidence="6 7">
    <name type="scientific">Fibroporia radiculosa</name>
    <dbReference type="NCBI Taxonomy" id="599839"/>
    <lineage>
        <taxon>Eukaryota</taxon>
        <taxon>Fungi</taxon>
        <taxon>Dikarya</taxon>
        <taxon>Basidiomycota</taxon>
        <taxon>Agaricomycotina</taxon>
        <taxon>Agaricomycetes</taxon>
        <taxon>Polyporales</taxon>
        <taxon>Fibroporiaceae</taxon>
        <taxon>Fibroporia</taxon>
    </lineage>
</organism>
<evidence type="ECO:0000259" key="4">
    <source>
        <dbReference type="Pfam" id="PF04112"/>
    </source>
</evidence>
<name>J4GCE7_9APHY</name>
<dbReference type="PANTHER" id="PTHR21373:SF0">
    <property type="entry name" value="N-ALPHA-ACETYLTRANSFERASE 35, NATC AUXILIARY SUBUNIT"/>
    <property type="match status" value="1"/>
</dbReference>
<reference evidence="6 7" key="1">
    <citation type="journal article" date="2012" name="Appl. Environ. Microbiol.">
        <title>Short-read sequencing for genomic analysis of the brown rot fungus Fibroporia radiculosa.</title>
        <authorList>
            <person name="Tang J.D."/>
            <person name="Perkins A.D."/>
            <person name="Sonstegard T.S."/>
            <person name="Schroeder S.G."/>
            <person name="Burgess S.C."/>
            <person name="Diehl S.V."/>
        </authorList>
    </citation>
    <scope>NUCLEOTIDE SEQUENCE [LARGE SCALE GENOMIC DNA]</scope>
    <source>
        <strain evidence="6 7">TFFH 294</strain>
    </source>
</reference>
<feature type="domain" description="NAA35-like N-terminal" evidence="4">
    <location>
        <begin position="33"/>
        <end position="191"/>
    </location>
</feature>
<dbReference type="InParanoid" id="J4GCE7"/>
<dbReference type="InterPro" id="IPR007244">
    <property type="entry name" value="Naa35_N"/>
</dbReference>
<comment type="subcellular location">
    <subcellularLocation>
        <location evidence="1">Cytoplasm</location>
    </subcellularLocation>
</comment>
<keyword evidence="7" id="KW-1185">Reference proteome</keyword>